<evidence type="ECO:0000313" key="2">
    <source>
        <dbReference type="Proteomes" id="UP001221757"/>
    </source>
</evidence>
<sequence length="233" mass="26291">MPRRSGIPRPGTCPACWRRRRRELHLAHHHHRLRSREDHDVKTKMCGRLGMPGPLARRGMWSIRLSSTQVHGRTRFDAGSVRLAALGLELVLVRRVISWSVLFFSSRCLSAFFRSRLVVRPSRRLFLGADRCPTPTRHSTLTGTSSAFSICTPPRRQGTTSSPRSFFHSFHTTATRTHPRRRSARAPTPVLVLVFVLPRPRYPPHLPIHSVVPSSAPALVPSTAAPTGYSLYF</sequence>
<dbReference type="AlphaFoldDB" id="A0AAD7M7G6"/>
<gene>
    <name evidence="1" type="ORF">B0H17DRAFT_11870</name>
</gene>
<dbReference type="Proteomes" id="UP001221757">
    <property type="component" value="Unassembled WGS sequence"/>
</dbReference>
<name>A0AAD7M7G6_MYCRO</name>
<organism evidence="1 2">
    <name type="scientific">Mycena rosella</name>
    <name type="common">Pink bonnet</name>
    <name type="synonym">Agaricus rosellus</name>
    <dbReference type="NCBI Taxonomy" id="1033263"/>
    <lineage>
        <taxon>Eukaryota</taxon>
        <taxon>Fungi</taxon>
        <taxon>Dikarya</taxon>
        <taxon>Basidiomycota</taxon>
        <taxon>Agaricomycotina</taxon>
        <taxon>Agaricomycetes</taxon>
        <taxon>Agaricomycetidae</taxon>
        <taxon>Agaricales</taxon>
        <taxon>Marasmiineae</taxon>
        <taxon>Mycenaceae</taxon>
        <taxon>Mycena</taxon>
    </lineage>
</organism>
<evidence type="ECO:0000313" key="1">
    <source>
        <dbReference type="EMBL" id="KAJ7704468.1"/>
    </source>
</evidence>
<accession>A0AAD7M7G6</accession>
<reference evidence="1" key="1">
    <citation type="submission" date="2023-03" db="EMBL/GenBank/DDBJ databases">
        <title>Massive genome expansion in bonnet fungi (Mycena s.s.) driven by repeated elements and novel gene families across ecological guilds.</title>
        <authorList>
            <consortium name="Lawrence Berkeley National Laboratory"/>
            <person name="Harder C.B."/>
            <person name="Miyauchi S."/>
            <person name="Viragh M."/>
            <person name="Kuo A."/>
            <person name="Thoen E."/>
            <person name="Andreopoulos B."/>
            <person name="Lu D."/>
            <person name="Skrede I."/>
            <person name="Drula E."/>
            <person name="Henrissat B."/>
            <person name="Morin E."/>
            <person name="Kohler A."/>
            <person name="Barry K."/>
            <person name="LaButti K."/>
            <person name="Morin E."/>
            <person name="Salamov A."/>
            <person name="Lipzen A."/>
            <person name="Mereny Z."/>
            <person name="Hegedus B."/>
            <person name="Baldrian P."/>
            <person name="Stursova M."/>
            <person name="Weitz H."/>
            <person name="Taylor A."/>
            <person name="Grigoriev I.V."/>
            <person name="Nagy L.G."/>
            <person name="Martin F."/>
            <person name="Kauserud H."/>
        </authorList>
    </citation>
    <scope>NUCLEOTIDE SEQUENCE</scope>
    <source>
        <strain evidence="1">CBHHK067</strain>
    </source>
</reference>
<proteinExistence type="predicted"/>
<comment type="caution">
    <text evidence="1">The sequence shown here is derived from an EMBL/GenBank/DDBJ whole genome shotgun (WGS) entry which is preliminary data.</text>
</comment>
<dbReference type="EMBL" id="JARKIE010000010">
    <property type="protein sequence ID" value="KAJ7704468.1"/>
    <property type="molecule type" value="Genomic_DNA"/>
</dbReference>
<keyword evidence="2" id="KW-1185">Reference proteome</keyword>
<protein>
    <submittedName>
        <fullName evidence="1">Uncharacterized protein</fullName>
    </submittedName>
</protein>